<evidence type="ECO:0000313" key="3">
    <source>
        <dbReference type="Proteomes" id="UP000055024"/>
    </source>
</evidence>
<dbReference type="Proteomes" id="UP000055024">
    <property type="component" value="Unassembled WGS sequence"/>
</dbReference>
<dbReference type="OrthoDB" id="5912242at2759"/>
<evidence type="ECO:0000313" key="2">
    <source>
        <dbReference type="EMBL" id="KRZ18354.1"/>
    </source>
</evidence>
<dbReference type="EMBL" id="JYDP01000003">
    <property type="protein sequence ID" value="KRZ18354.1"/>
    <property type="molecule type" value="Genomic_DNA"/>
</dbReference>
<reference evidence="2 3" key="1">
    <citation type="submission" date="2015-01" db="EMBL/GenBank/DDBJ databases">
        <title>Evolution of Trichinella species and genotypes.</title>
        <authorList>
            <person name="Korhonen P.K."/>
            <person name="Edoardo P."/>
            <person name="Giuseppe L.R."/>
            <person name="Gasser R.B."/>
        </authorList>
    </citation>
    <scope>NUCLEOTIDE SEQUENCE [LARGE SCALE GENOMIC DNA]</scope>
    <source>
        <strain evidence="2">ISS1029</strain>
    </source>
</reference>
<comment type="caution">
    <text evidence="2">The sequence shown here is derived from an EMBL/GenBank/DDBJ whole genome shotgun (WGS) entry which is preliminary data.</text>
</comment>
<sequence length="148" mass="16788">MQFECASHSCFLLSKADFDQTRKEMTSLASVQPIGGPQQENNSTRKASSRRHPAPLLLLTILQSHEPYAHGPTMMSVKLMMNRPQLWNEMAVDHDGLSSCPFEQLQISISFSFNKEENPQLTHLLSPCQQPCTFEIDNIGIDYDDVYQ</sequence>
<name>A0A0V1I7I3_9BILA</name>
<evidence type="ECO:0000256" key="1">
    <source>
        <dbReference type="SAM" id="MobiDB-lite"/>
    </source>
</evidence>
<organism evidence="2 3">
    <name type="scientific">Trichinella zimbabwensis</name>
    <dbReference type="NCBI Taxonomy" id="268475"/>
    <lineage>
        <taxon>Eukaryota</taxon>
        <taxon>Metazoa</taxon>
        <taxon>Ecdysozoa</taxon>
        <taxon>Nematoda</taxon>
        <taxon>Enoplea</taxon>
        <taxon>Dorylaimia</taxon>
        <taxon>Trichinellida</taxon>
        <taxon>Trichinellidae</taxon>
        <taxon>Trichinella</taxon>
    </lineage>
</organism>
<keyword evidence="3" id="KW-1185">Reference proteome</keyword>
<feature type="region of interest" description="Disordered" evidence="1">
    <location>
        <begin position="24"/>
        <end position="52"/>
    </location>
</feature>
<accession>A0A0V1I7I3</accession>
<dbReference type="AlphaFoldDB" id="A0A0V1I7I3"/>
<gene>
    <name evidence="2" type="ORF">T11_6941</name>
</gene>
<protein>
    <submittedName>
        <fullName evidence="2">Uncharacterized protein</fullName>
    </submittedName>
</protein>
<proteinExistence type="predicted"/>